<keyword evidence="5 7" id="KW-1133">Transmembrane helix</keyword>
<dbReference type="InterPro" id="IPR001734">
    <property type="entry name" value="Na/solute_symporter"/>
</dbReference>
<keyword evidence="9" id="KW-1185">Reference proteome</keyword>
<dbReference type="Proteomes" id="UP000549394">
    <property type="component" value="Unassembled WGS sequence"/>
</dbReference>
<evidence type="ECO:0000313" key="8">
    <source>
        <dbReference type="EMBL" id="CAD5123308.1"/>
    </source>
</evidence>
<feature type="transmembrane region" description="Helical" evidence="7">
    <location>
        <begin position="627"/>
        <end position="650"/>
    </location>
</feature>
<evidence type="ECO:0000256" key="1">
    <source>
        <dbReference type="ARBA" id="ARBA00004141"/>
    </source>
</evidence>
<dbReference type="GO" id="GO:0005886">
    <property type="term" value="C:plasma membrane"/>
    <property type="evidence" value="ECO:0007669"/>
    <property type="project" value="TreeGrafter"/>
</dbReference>
<feature type="transmembrane region" description="Helical" evidence="7">
    <location>
        <begin position="161"/>
        <end position="183"/>
    </location>
</feature>
<feature type="transmembrane region" description="Helical" evidence="7">
    <location>
        <begin position="122"/>
        <end position="141"/>
    </location>
</feature>
<accession>A0A7I8W877</accession>
<keyword evidence="3" id="KW-0813">Transport</keyword>
<feature type="transmembrane region" description="Helical" evidence="7">
    <location>
        <begin position="267"/>
        <end position="286"/>
    </location>
</feature>
<dbReference type="Pfam" id="PF00474">
    <property type="entry name" value="SSF"/>
    <property type="match status" value="1"/>
</dbReference>
<dbReference type="OrthoDB" id="10049971at2759"/>
<dbReference type="PANTHER" id="PTHR46154">
    <property type="match status" value="1"/>
</dbReference>
<dbReference type="CDD" id="cd11476">
    <property type="entry name" value="SLC5sbd_DUR3"/>
    <property type="match status" value="1"/>
</dbReference>
<feature type="transmembrane region" description="Helical" evidence="7">
    <location>
        <begin position="421"/>
        <end position="448"/>
    </location>
</feature>
<evidence type="ECO:0000256" key="6">
    <source>
        <dbReference type="ARBA" id="ARBA00023136"/>
    </source>
</evidence>
<proteinExistence type="inferred from homology"/>
<evidence type="ECO:0000256" key="4">
    <source>
        <dbReference type="ARBA" id="ARBA00022692"/>
    </source>
</evidence>
<comment type="similarity">
    <text evidence="2">Belongs to the sodium:solute symporter (SSF) (TC 2.A.21) family.</text>
</comment>
<name>A0A7I8W877_9ANNE</name>
<feature type="transmembrane region" description="Helical" evidence="7">
    <location>
        <begin position="711"/>
        <end position="731"/>
    </location>
</feature>
<dbReference type="GO" id="GO:0015204">
    <property type="term" value="F:urea transmembrane transporter activity"/>
    <property type="evidence" value="ECO:0007669"/>
    <property type="project" value="InterPro"/>
</dbReference>
<feature type="transmembrane region" description="Helical" evidence="7">
    <location>
        <begin position="535"/>
        <end position="554"/>
    </location>
</feature>
<evidence type="ECO:0000256" key="5">
    <source>
        <dbReference type="ARBA" id="ARBA00022989"/>
    </source>
</evidence>
<evidence type="ECO:0000313" key="9">
    <source>
        <dbReference type="Proteomes" id="UP000549394"/>
    </source>
</evidence>
<feature type="transmembrane region" description="Helical" evidence="7">
    <location>
        <begin position="204"/>
        <end position="229"/>
    </location>
</feature>
<dbReference type="EMBL" id="CAJFCJ010000019">
    <property type="protein sequence ID" value="CAD5123308.1"/>
    <property type="molecule type" value="Genomic_DNA"/>
</dbReference>
<protein>
    <submittedName>
        <fullName evidence="8">DgyrCDS11664</fullName>
    </submittedName>
</protein>
<dbReference type="AlphaFoldDB" id="A0A7I8W877"/>
<feature type="transmembrane region" description="Helical" evidence="7">
    <location>
        <begin position="84"/>
        <end position="102"/>
    </location>
</feature>
<feature type="transmembrane region" description="Helical" evidence="7">
    <location>
        <begin position="359"/>
        <end position="385"/>
    </location>
</feature>
<evidence type="ECO:0000256" key="2">
    <source>
        <dbReference type="ARBA" id="ARBA00006434"/>
    </source>
</evidence>
<dbReference type="InterPro" id="IPR038377">
    <property type="entry name" value="Na/Glc_symporter_sf"/>
</dbReference>
<gene>
    <name evidence="8" type="ORF">DGYR_LOCUS10995</name>
</gene>
<dbReference type="Gene3D" id="1.20.1730.10">
    <property type="entry name" value="Sodium/glucose cotransporter"/>
    <property type="match status" value="1"/>
</dbReference>
<feature type="transmembrane region" description="Helical" evidence="7">
    <location>
        <begin position="743"/>
        <end position="767"/>
    </location>
</feature>
<dbReference type="InterPro" id="IPR031155">
    <property type="entry name" value="DUR"/>
</dbReference>
<feature type="transmembrane region" description="Helical" evidence="7">
    <location>
        <begin position="326"/>
        <end position="347"/>
    </location>
</feature>
<organism evidence="8 9">
    <name type="scientific">Dimorphilus gyrociliatus</name>
    <dbReference type="NCBI Taxonomy" id="2664684"/>
    <lineage>
        <taxon>Eukaryota</taxon>
        <taxon>Metazoa</taxon>
        <taxon>Spiralia</taxon>
        <taxon>Lophotrochozoa</taxon>
        <taxon>Annelida</taxon>
        <taxon>Polychaeta</taxon>
        <taxon>Polychaeta incertae sedis</taxon>
        <taxon>Dinophilidae</taxon>
        <taxon>Dimorphilus</taxon>
    </lineage>
</organism>
<dbReference type="PANTHER" id="PTHR46154:SF4">
    <property type="entry name" value="UREA ACTIVE TRANSPORTER"/>
    <property type="match status" value="1"/>
</dbReference>
<keyword evidence="6 7" id="KW-0472">Membrane</keyword>
<comment type="subcellular location">
    <subcellularLocation>
        <location evidence="1">Membrane</location>
        <topology evidence="1">Multi-pass membrane protein</topology>
    </subcellularLocation>
</comment>
<sequence length="843" mass="93369">MKQQSFDFYAKTVTPAIISVDYIRRVVQETRLVALRYRTKPIDRTVYAEEDMLKNKSSCLRFFTIFNSSSTEPGLAKSLSISQLVPLIFLLGVFFAIVAKFFNYIRKSIYKEQKNIDSSFDAGGKVSTGLTATTLVSQWTWAATLLQSSAVAAKYGISGPFWYASGACIQFLLFAMISVQLKVRAPGAKTFLQVIRARFGSKTHLVFCVFALLTNIIVTAMLMLGGAAIMTNLVDGLSIELATMLVVAVIWTFTHIGGLGATFYVSYFNTATIFIITIAFLVHVYHTSNAAAVGSMKKVYDRIVCSKAPEGNKDSSFLTLVSRPGLMFGIINIVGNFGTVFVDQSYWQSSVAAKPKNGVWGFLSGGLVWFAVPFTFATTMGLAYISMSVENGRPLLTESEVNDGLVPAVVAQRLLGARGELLILILVLMAVTSTGSAEVVAVSSILIYDVYCLYWKPYRLVHDANSCILCGRARGRAATKKDKCICISMTFCAHCKADDERRNENKKRALKAEYQCTTHGSFRKYNDYLEYLKDWSMLWVSLAILPLTLILKATSISLGWLYLFMGILIGSAVLPITLCMFWPRLTGIGMVTGALSGTLSALIVWLSVSSITDNGLSDFFNSTAEELPMLCGNITSIAVSCIVTIIVSLITNRYYTNGNDQEIWENTRDIDNPLSPWVELYARELDIRGVHELDKRPSLQVVTSTFKQAKIIAMIGAICLTLIFIIIWPGSMASAGILDFSQFRGWIVSCEIWGVLAAIFIIVMPFVSEAIEIKHKLREKNMVAIDVKIEPKVKRKVKVRNVSDSVVHKESVTDQDVCVVRVDNQDERHSSDSNLTEEHQEIL</sequence>
<comment type="caution">
    <text evidence="8">The sequence shown here is derived from an EMBL/GenBank/DDBJ whole genome shotgun (WGS) entry which is preliminary data.</text>
</comment>
<feature type="transmembrane region" description="Helical" evidence="7">
    <location>
        <begin position="241"/>
        <end position="260"/>
    </location>
</feature>
<evidence type="ECO:0000256" key="3">
    <source>
        <dbReference type="ARBA" id="ARBA00022448"/>
    </source>
</evidence>
<reference evidence="8 9" key="1">
    <citation type="submission" date="2020-08" db="EMBL/GenBank/DDBJ databases">
        <authorList>
            <person name="Hejnol A."/>
        </authorList>
    </citation>
    <scope>NUCLEOTIDE SEQUENCE [LARGE SCALE GENOMIC DNA]</scope>
</reference>
<feature type="transmembrane region" description="Helical" evidence="7">
    <location>
        <begin position="560"/>
        <end position="581"/>
    </location>
</feature>
<dbReference type="PROSITE" id="PS50283">
    <property type="entry name" value="NA_SOLUT_SYMP_3"/>
    <property type="match status" value="1"/>
</dbReference>
<evidence type="ECO:0000256" key="7">
    <source>
        <dbReference type="SAM" id="Phobius"/>
    </source>
</evidence>
<keyword evidence="4 7" id="KW-0812">Transmembrane</keyword>
<feature type="transmembrane region" description="Helical" evidence="7">
    <location>
        <begin position="588"/>
        <end position="607"/>
    </location>
</feature>